<reference evidence="5 6" key="1">
    <citation type="submission" date="2016-11" db="EMBL/GenBank/DDBJ databases">
        <authorList>
            <person name="Jaros S."/>
            <person name="Januszkiewicz K."/>
            <person name="Wedrychowicz H."/>
        </authorList>
    </citation>
    <scope>NUCLEOTIDE SEQUENCE [LARGE SCALE GENOMIC DNA]</scope>
    <source>
        <strain evidence="5 6">GAS86</strain>
    </source>
</reference>
<evidence type="ECO:0000313" key="6">
    <source>
        <dbReference type="Proteomes" id="UP000184693"/>
    </source>
</evidence>
<dbReference type="SUPFAM" id="SSF51556">
    <property type="entry name" value="Metallo-dependent hydrolases"/>
    <property type="match status" value="1"/>
</dbReference>
<gene>
    <name evidence="5" type="ORF">SAMN05444168_3216</name>
</gene>
<keyword evidence="2" id="KW-0378">Hydrolase</keyword>
<feature type="binding site" evidence="3">
    <location>
        <position position="242"/>
    </location>
    <ligand>
        <name>a divalent metal cation</name>
        <dbReference type="ChEBI" id="CHEBI:60240"/>
        <label>2</label>
    </ligand>
</feature>
<comment type="similarity">
    <text evidence="4">Belongs to the metallo-dependent hydrolases superfamily. Phosphotriesterase family.</text>
</comment>
<dbReference type="PROSITE" id="PS01322">
    <property type="entry name" value="PHOSPHOTRIESTERASE_1"/>
    <property type="match status" value="1"/>
</dbReference>
<evidence type="ECO:0000256" key="2">
    <source>
        <dbReference type="ARBA" id="ARBA00022801"/>
    </source>
</evidence>
<dbReference type="InterPro" id="IPR001559">
    <property type="entry name" value="Phosphotriesterase"/>
</dbReference>
<dbReference type="AlphaFoldDB" id="A0A1N6HEA6"/>
<dbReference type="Pfam" id="PF02126">
    <property type="entry name" value="PTE"/>
    <property type="match status" value="1"/>
</dbReference>
<dbReference type="PIRSF" id="PIRSF016839">
    <property type="entry name" value="PhP"/>
    <property type="match status" value="1"/>
</dbReference>
<protein>
    <submittedName>
        <fullName evidence="5">Phosphotriesterase-related protein</fullName>
    </submittedName>
</protein>
<dbReference type="CDD" id="cd00530">
    <property type="entry name" value="PTE"/>
    <property type="match status" value="1"/>
</dbReference>
<comment type="cofactor">
    <cofactor evidence="3">
        <name>a divalent metal cation</name>
        <dbReference type="ChEBI" id="CHEBI:60240"/>
    </cofactor>
    <text evidence="3">Binds 2 divalent metal cations per subunit.</text>
</comment>
<evidence type="ECO:0000256" key="3">
    <source>
        <dbReference type="PIRSR" id="PIRSR601559-52"/>
    </source>
</evidence>
<dbReference type="GO" id="GO:0016788">
    <property type="term" value="F:hydrolase activity, acting on ester bonds"/>
    <property type="evidence" value="ECO:0007669"/>
    <property type="project" value="InterPro"/>
</dbReference>
<dbReference type="EMBL" id="FSRM01000001">
    <property type="protein sequence ID" value="SIO18174.1"/>
    <property type="molecule type" value="Genomic_DNA"/>
</dbReference>
<accession>A0A1N6HEA6</accession>
<feature type="binding site" evidence="3">
    <location>
        <position position="38"/>
    </location>
    <ligand>
        <name>a divalent metal cation</name>
        <dbReference type="ChEBI" id="CHEBI:60240"/>
        <label>1</label>
    </ligand>
</feature>
<dbReference type="PANTHER" id="PTHR10819:SF3">
    <property type="entry name" value="PHOSPHOTRIESTERASE-RELATED PROTEIN"/>
    <property type="match status" value="1"/>
</dbReference>
<feature type="binding site" evidence="3">
    <location>
        <position position="40"/>
    </location>
    <ligand>
        <name>a divalent metal cation</name>
        <dbReference type="ChEBI" id="CHEBI:60240"/>
        <label>1</label>
    </ligand>
</feature>
<comment type="caution">
    <text evidence="4">Lacks conserved residue(s) required for the propagation of feature annotation.</text>
</comment>
<proteinExistence type="inferred from homology"/>
<sequence length="364" mass="40347">MTSIFRPVDPLPVGVDSGHVMTVLGPLPVAQMGVTLMHEHILLDASGKWVPPTCCGEREIGEQKVHIGILGALRMNPLMNRDNCQLFDVEAAIDELMRFRELGGNTVVDPTNLGIGRDPAALQKIARRTGLNIVMSTGFYLEPTHPRYVSERSIDDLAAQLIFEVGGADEKPEVVAGLIGEIGVSAAFTAHEEKSLRAAARASAATHVPLSIHLPGWVRHGHRVLDIVEQEGADLNHTVLCHMNPSHMDTEYQHALARRGAWLEYDMIGMDYYYPEEDAQSPSDEENARAIRALIDAGFIDRLLMSQDVFLKTMLTRYGGHGYGYILRHFVPRLRRHGVTAPQIETLMIANPVRVFSRQREAGR</sequence>
<dbReference type="Proteomes" id="UP000184693">
    <property type="component" value="Unassembled WGS sequence"/>
</dbReference>
<name>A0A1N6HEA6_9BURK</name>
<dbReference type="PROSITE" id="PS51347">
    <property type="entry name" value="PHOSPHOTRIESTERASE_2"/>
    <property type="match status" value="1"/>
</dbReference>
<dbReference type="OrthoDB" id="9795018at2"/>
<evidence type="ECO:0000256" key="1">
    <source>
        <dbReference type="ARBA" id="ARBA00022723"/>
    </source>
</evidence>
<feature type="binding site" evidence="3">
    <location>
        <position position="181"/>
    </location>
    <ligand>
        <name>a divalent metal cation</name>
        <dbReference type="ChEBI" id="CHEBI:60240"/>
        <label>1</label>
    </ligand>
</feature>
<feature type="binding site" evidence="3">
    <location>
        <position position="213"/>
    </location>
    <ligand>
        <name>a divalent metal cation</name>
        <dbReference type="ChEBI" id="CHEBI:60240"/>
        <label>2</label>
    </ligand>
</feature>
<evidence type="ECO:0000256" key="4">
    <source>
        <dbReference type="PROSITE-ProRule" id="PRU00679"/>
    </source>
</evidence>
<dbReference type="PANTHER" id="PTHR10819">
    <property type="entry name" value="PHOSPHOTRIESTERASE-RELATED"/>
    <property type="match status" value="1"/>
</dbReference>
<feature type="binding site" evidence="3">
    <location>
        <position position="308"/>
    </location>
    <ligand>
        <name>a divalent metal cation</name>
        <dbReference type="ChEBI" id="CHEBI:60240"/>
        <label>1</label>
    </ligand>
</feature>
<dbReference type="Gene3D" id="3.20.20.140">
    <property type="entry name" value="Metal-dependent hydrolases"/>
    <property type="match status" value="1"/>
</dbReference>
<feature type="binding site" evidence="3">
    <location>
        <position position="181"/>
    </location>
    <ligand>
        <name>a divalent metal cation</name>
        <dbReference type="ChEBI" id="CHEBI:60240"/>
        <label>2</label>
    </ligand>
</feature>
<dbReference type="InterPro" id="IPR032466">
    <property type="entry name" value="Metal_Hydrolase"/>
</dbReference>
<keyword evidence="1 3" id="KW-0479">Metal-binding</keyword>
<dbReference type="InterPro" id="IPR017947">
    <property type="entry name" value="AryldialkylPase_Zn-BS"/>
</dbReference>
<evidence type="ECO:0000313" key="5">
    <source>
        <dbReference type="EMBL" id="SIO18174.1"/>
    </source>
</evidence>
<dbReference type="GO" id="GO:0008270">
    <property type="term" value="F:zinc ion binding"/>
    <property type="evidence" value="ECO:0007669"/>
    <property type="project" value="InterPro"/>
</dbReference>
<dbReference type="RefSeq" id="WP_074265140.1">
    <property type="nucleotide sequence ID" value="NZ_FSRM01000001.1"/>
</dbReference>
<organism evidence="5 6">
    <name type="scientific">Paraburkholderia phenazinium</name>
    <dbReference type="NCBI Taxonomy" id="60549"/>
    <lineage>
        <taxon>Bacteria</taxon>
        <taxon>Pseudomonadati</taxon>
        <taxon>Pseudomonadota</taxon>
        <taxon>Betaproteobacteria</taxon>
        <taxon>Burkholderiales</taxon>
        <taxon>Burkholderiaceae</taxon>
        <taxon>Paraburkholderia</taxon>
    </lineage>
</organism>